<dbReference type="InParanoid" id="A0A0C3BIY4"/>
<organism evidence="1 2">
    <name type="scientific">Piloderma croceum (strain F 1598)</name>
    <dbReference type="NCBI Taxonomy" id="765440"/>
    <lineage>
        <taxon>Eukaryota</taxon>
        <taxon>Fungi</taxon>
        <taxon>Dikarya</taxon>
        <taxon>Basidiomycota</taxon>
        <taxon>Agaricomycotina</taxon>
        <taxon>Agaricomycetes</taxon>
        <taxon>Agaricomycetidae</taxon>
        <taxon>Atheliales</taxon>
        <taxon>Atheliaceae</taxon>
        <taxon>Piloderma</taxon>
    </lineage>
</organism>
<evidence type="ECO:0000313" key="1">
    <source>
        <dbReference type="EMBL" id="KIM86278.1"/>
    </source>
</evidence>
<evidence type="ECO:0000313" key="2">
    <source>
        <dbReference type="Proteomes" id="UP000054166"/>
    </source>
</evidence>
<reference evidence="1 2" key="1">
    <citation type="submission" date="2014-04" db="EMBL/GenBank/DDBJ databases">
        <authorList>
            <consortium name="DOE Joint Genome Institute"/>
            <person name="Kuo A."/>
            <person name="Tarkka M."/>
            <person name="Buscot F."/>
            <person name="Kohler A."/>
            <person name="Nagy L.G."/>
            <person name="Floudas D."/>
            <person name="Copeland A."/>
            <person name="Barry K.W."/>
            <person name="Cichocki N."/>
            <person name="Veneault-Fourrey C."/>
            <person name="LaButti K."/>
            <person name="Lindquist E.A."/>
            <person name="Lipzen A."/>
            <person name="Lundell T."/>
            <person name="Morin E."/>
            <person name="Murat C."/>
            <person name="Sun H."/>
            <person name="Tunlid A."/>
            <person name="Henrissat B."/>
            <person name="Grigoriev I.V."/>
            <person name="Hibbett D.S."/>
            <person name="Martin F."/>
            <person name="Nordberg H.P."/>
            <person name="Cantor M.N."/>
            <person name="Hua S.X."/>
        </authorList>
    </citation>
    <scope>NUCLEOTIDE SEQUENCE [LARGE SCALE GENOMIC DNA]</scope>
    <source>
        <strain evidence="1 2">F 1598</strain>
    </source>
</reference>
<protein>
    <submittedName>
        <fullName evidence="1">Uncharacterized protein</fullName>
    </submittedName>
</protein>
<gene>
    <name evidence="1" type="ORF">PILCRDRAFT_4784</name>
</gene>
<dbReference type="Proteomes" id="UP000054166">
    <property type="component" value="Unassembled WGS sequence"/>
</dbReference>
<dbReference type="HOGENOM" id="CLU_1046281_0_0_1"/>
<sequence>MNGRGVQGQWAAPLEDLPAYFQRNNHHNVLERQPIDAVLQLYGYMTFNDNKYGILNNMQYAWFFQPVKTAERKGRTLQYYRPIDIDVDSIHTPSILEAYVGTMHMIARRNCIHLVSHFRIQYRITPSETETPPSYRHSLITRLPWLDHIQSCHSILGFAVSTAVLCAILPDEVTFSAVMMPLNLQGIVIPRVHGYYNVSGLLKLLALEVIGTAIPEEMGMQMKSALNRIHSAGYDIARRNFCKRGKRIFLADLETLAVGLAAVDAL</sequence>
<accession>A0A0C3BIY4</accession>
<keyword evidence="2" id="KW-1185">Reference proteome</keyword>
<dbReference type="AlphaFoldDB" id="A0A0C3BIY4"/>
<dbReference type="EMBL" id="KN832982">
    <property type="protein sequence ID" value="KIM86278.1"/>
    <property type="molecule type" value="Genomic_DNA"/>
</dbReference>
<proteinExistence type="predicted"/>
<dbReference type="OrthoDB" id="3182995at2759"/>
<name>A0A0C3BIY4_PILCF</name>
<reference evidence="2" key="2">
    <citation type="submission" date="2015-01" db="EMBL/GenBank/DDBJ databases">
        <title>Evolutionary Origins and Diversification of the Mycorrhizal Mutualists.</title>
        <authorList>
            <consortium name="DOE Joint Genome Institute"/>
            <consortium name="Mycorrhizal Genomics Consortium"/>
            <person name="Kohler A."/>
            <person name="Kuo A."/>
            <person name="Nagy L.G."/>
            <person name="Floudas D."/>
            <person name="Copeland A."/>
            <person name="Barry K.W."/>
            <person name="Cichocki N."/>
            <person name="Veneault-Fourrey C."/>
            <person name="LaButti K."/>
            <person name="Lindquist E.A."/>
            <person name="Lipzen A."/>
            <person name="Lundell T."/>
            <person name="Morin E."/>
            <person name="Murat C."/>
            <person name="Riley R."/>
            <person name="Ohm R."/>
            <person name="Sun H."/>
            <person name="Tunlid A."/>
            <person name="Henrissat B."/>
            <person name="Grigoriev I.V."/>
            <person name="Hibbett D.S."/>
            <person name="Martin F."/>
        </authorList>
    </citation>
    <scope>NUCLEOTIDE SEQUENCE [LARGE SCALE GENOMIC DNA]</scope>
    <source>
        <strain evidence="2">F 1598</strain>
    </source>
</reference>